<dbReference type="EMBL" id="KP211801">
    <property type="protein sequence ID" value="ANV78816.1"/>
    <property type="molecule type" value="Genomic_DNA"/>
</dbReference>
<dbReference type="Gene3D" id="1.10.8.280">
    <property type="entry name" value="ABC transporter ATPase domain-like"/>
    <property type="match status" value="1"/>
</dbReference>
<name>A0A1B1T960_9ARCH</name>
<reference evidence="1" key="1">
    <citation type="journal article" date="2015" name="ISME J.">
        <title>A new class of marine Euryarchaeota group II from the Mediterranean deep chlorophyll maximum.</title>
        <authorList>
            <person name="Martin-Cuadrado A.B."/>
            <person name="Garcia-Heredia I."/>
            <person name="Molto A.G."/>
            <person name="Lopez-Ubeda R."/>
            <person name="Kimes N."/>
            <person name="Lopez-Garcia P."/>
            <person name="Moreira D."/>
            <person name="Rodriguez-Valera F."/>
        </authorList>
    </citation>
    <scope>NUCLEOTIDE SEQUENCE</scope>
</reference>
<reference evidence="1" key="2">
    <citation type="submission" date="2015-12" db="EMBL/GenBank/DDBJ databases">
        <authorList>
            <person name="Shamseldin A."/>
            <person name="Moawad H."/>
            <person name="Abd El-Rahim W.M."/>
            <person name="Sadowsky M.J."/>
        </authorList>
    </citation>
    <scope>NUCLEOTIDE SEQUENCE</scope>
</reference>
<evidence type="ECO:0000313" key="1">
    <source>
        <dbReference type="EMBL" id="ANV78816.1"/>
    </source>
</evidence>
<accession>A0A1B1T960</accession>
<proteinExistence type="predicted"/>
<dbReference type="AlphaFoldDB" id="A0A1B1T960"/>
<sequence length="78" mass="8385">MSKPWEGVYSRLNRTYTDTSSDRTRSRLTSYMTDEPCLDCNGQKLNSAVSGVIVGGVSLPEISACSVLEALAVVQNGV</sequence>
<organism evidence="1">
    <name type="scientific">uncultured Poseidoniia archaeon</name>
    <dbReference type="NCBI Taxonomy" id="1697135"/>
    <lineage>
        <taxon>Archaea</taxon>
        <taxon>Methanobacteriati</taxon>
        <taxon>Thermoplasmatota</taxon>
        <taxon>Candidatus Poseidoniia</taxon>
        <taxon>environmental samples</taxon>
    </lineage>
</organism>
<protein>
    <submittedName>
        <fullName evidence="1">Uncharacterized protein</fullName>
    </submittedName>
</protein>